<sequence length="386" mass="44369">MIFDLFTIICCVAAFLVSLISIFATPFFRILSIVPRIQSSNEDEERATEYPPVSIVLYSHDLAHELEHNLSLFLHQNYEGTYKVIVVIDKGDAEAEDILKRYAHEPHLYTTYIPDTSRYMSRKKLAITIGVKAAKSDWVIITAPTCRPADSLWLSSIARKCRIDKNLVVSFTQYTDNTTTLKRFYHLLTESYLLRRAFKGIAFNTDSPCVAFRKKDFIGGNGFLGNLQYNCGEYSFIVNKYAAFKTTAIHLDSAHPLIEDFTSPKAWKHKRLYYNAIRHALLRRHSYHAMFNFDMTMLHLSLLVNITLIILAIIIQNWIVAGSSAFMLIIWIFFHTLFGKKAANHFGVEISVGSIVPLLIYVVWYHLLLMIRLHAADKNDFTTHKL</sequence>
<feature type="transmembrane region" description="Helical" evidence="1">
    <location>
        <begin position="291"/>
        <end position="313"/>
    </location>
</feature>
<feature type="transmembrane region" description="Helical" evidence="1">
    <location>
        <begin position="6"/>
        <end position="28"/>
    </location>
</feature>
<evidence type="ECO:0000259" key="2">
    <source>
        <dbReference type="Pfam" id="PF00535"/>
    </source>
</evidence>
<feature type="transmembrane region" description="Helical" evidence="1">
    <location>
        <begin position="350"/>
        <end position="371"/>
    </location>
</feature>
<comment type="caution">
    <text evidence="3">The sequence shown here is derived from an EMBL/GenBank/DDBJ whole genome shotgun (WGS) entry which is preliminary data.</text>
</comment>
<dbReference type="RefSeq" id="WP_107582638.1">
    <property type="nucleotide sequence ID" value="NZ_JAERMS010000004.1"/>
</dbReference>
<evidence type="ECO:0000313" key="3">
    <source>
        <dbReference type="EMBL" id="MBO1362616.1"/>
    </source>
</evidence>
<dbReference type="GO" id="GO:0016740">
    <property type="term" value="F:transferase activity"/>
    <property type="evidence" value="ECO:0007669"/>
    <property type="project" value="UniProtKB-KW"/>
</dbReference>
<dbReference type="SUPFAM" id="SSF53448">
    <property type="entry name" value="Nucleotide-diphospho-sugar transferases"/>
    <property type="match status" value="1"/>
</dbReference>
<dbReference type="EMBL" id="JAERMS010000004">
    <property type="protein sequence ID" value="MBO1362616.1"/>
    <property type="molecule type" value="Genomic_DNA"/>
</dbReference>
<dbReference type="Proteomes" id="UP000664265">
    <property type="component" value="Unassembled WGS sequence"/>
</dbReference>
<dbReference type="Gene3D" id="3.90.550.10">
    <property type="entry name" value="Spore Coat Polysaccharide Biosynthesis Protein SpsA, Chain A"/>
    <property type="match status" value="1"/>
</dbReference>
<evidence type="ECO:0000256" key="1">
    <source>
        <dbReference type="SAM" id="Phobius"/>
    </source>
</evidence>
<keyword evidence="1" id="KW-1133">Transmembrane helix</keyword>
<feature type="transmembrane region" description="Helical" evidence="1">
    <location>
        <begin position="319"/>
        <end position="338"/>
    </location>
</feature>
<evidence type="ECO:0000313" key="4">
    <source>
        <dbReference type="Proteomes" id="UP000664265"/>
    </source>
</evidence>
<proteinExistence type="predicted"/>
<protein>
    <submittedName>
        <fullName evidence="3">Glycosyl transferase family 2</fullName>
    </submittedName>
</protein>
<dbReference type="InterPro" id="IPR029044">
    <property type="entry name" value="Nucleotide-diphossugar_trans"/>
</dbReference>
<keyword evidence="1" id="KW-0472">Membrane</keyword>
<feature type="domain" description="Glycosyltransferase 2-like" evidence="2">
    <location>
        <begin position="56"/>
        <end position="216"/>
    </location>
</feature>
<keyword evidence="1" id="KW-0812">Transmembrane</keyword>
<keyword evidence="3" id="KW-0808">Transferase</keyword>
<accession>A0ABS3M3C0</accession>
<reference evidence="3 4" key="1">
    <citation type="submission" date="2021-01" db="EMBL/GenBank/DDBJ databases">
        <title>Prevotella A2931 sp. nov.</title>
        <authorList>
            <person name="Buhl M."/>
            <person name="Oberhettinger P."/>
        </authorList>
    </citation>
    <scope>NUCLEOTIDE SEQUENCE [LARGE SCALE GENOMIC DNA]</scope>
    <source>
        <strain evidence="3 4">A2931</strain>
    </source>
</reference>
<keyword evidence="4" id="KW-1185">Reference proteome</keyword>
<dbReference type="InterPro" id="IPR001173">
    <property type="entry name" value="Glyco_trans_2-like"/>
</dbReference>
<gene>
    <name evidence="3" type="ORF">JHU38_02285</name>
</gene>
<name>A0ABS3M3C0_9BACT</name>
<organism evidence="3 4">
    <name type="scientific">Prevotella illustrans</name>
    <dbReference type="NCBI Taxonomy" id="2800387"/>
    <lineage>
        <taxon>Bacteria</taxon>
        <taxon>Pseudomonadati</taxon>
        <taxon>Bacteroidota</taxon>
        <taxon>Bacteroidia</taxon>
        <taxon>Bacteroidales</taxon>
        <taxon>Prevotellaceae</taxon>
        <taxon>Prevotella</taxon>
    </lineage>
</organism>
<dbReference type="Pfam" id="PF00535">
    <property type="entry name" value="Glycos_transf_2"/>
    <property type="match status" value="1"/>
</dbReference>